<feature type="compositionally biased region" description="Polar residues" evidence="1">
    <location>
        <begin position="227"/>
        <end position="237"/>
    </location>
</feature>
<name>A0A0D2CVQ9_9EURO</name>
<evidence type="ECO:0000313" key="3">
    <source>
        <dbReference type="Proteomes" id="UP000054266"/>
    </source>
</evidence>
<reference evidence="2 3" key="1">
    <citation type="submission" date="2015-01" db="EMBL/GenBank/DDBJ databases">
        <title>The Genome Sequence of Capronia semiimmersa CBS27337.</title>
        <authorList>
            <consortium name="The Broad Institute Genomics Platform"/>
            <person name="Cuomo C."/>
            <person name="de Hoog S."/>
            <person name="Gorbushina A."/>
            <person name="Stielow B."/>
            <person name="Teixiera M."/>
            <person name="Abouelleil A."/>
            <person name="Chapman S.B."/>
            <person name="Priest M."/>
            <person name="Young S.K."/>
            <person name="Wortman J."/>
            <person name="Nusbaum C."/>
            <person name="Birren B."/>
        </authorList>
    </citation>
    <scope>NUCLEOTIDE SEQUENCE [LARGE SCALE GENOMIC DNA]</scope>
    <source>
        <strain evidence="2 3">CBS 27337</strain>
    </source>
</reference>
<keyword evidence="3" id="KW-1185">Reference proteome</keyword>
<dbReference type="HOGENOM" id="CLU_1128936_0_0_1"/>
<feature type="region of interest" description="Disordered" evidence="1">
    <location>
        <begin position="224"/>
        <end position="246"/>
    </location>
</feature>
<gene>
    <name evidence="2" type="ORF">PV04_05128</name>
</gene>
<evidence type="ECO:0000256" key="1">
    <source>
        <dbReference type="SAM" id="MobiDB-lite"/>
    </source>
</evidence>
<dbReference type="EMBL" id="KN846958">
    <property type="protein sequence ID" value="KIW69241.1"/>
    <property type="molecule type" value="Genomic_DNA"/>
</dbReference>
<dbReference type="Proteomes" id="UP000054266">
    <property type="component" value="Unassembled WGS sequence"/>
</dbReference>
<protein>
    <submittedName>
        <fullName evidence="2">Uncharacterized protein</fullName>
    </submittedName>
</protein>
<sequence>MRTHRSIILNRGQFKVPFRRDRETTPRSTPASTWLPSSYQETWHFLSDLHWLWRSSPSLFQTQSASFFAPQSPLHRLVFGTIDLASLQAFRDPTRKNLVSIPRVFCVLWVLSIFLEHAGSAVQIAAELQDVEDRLRRHGLDRSRSPMMLCWVLLRENEQSSSSHVHPRSWAVVRHVNLIKMWDVDKQRDLTALLHGYLLVDRTAEAQQRLYHSVMEGLMGDMESLTEDSQSRAQAPTETRGPFVRT</sequence>
<accession>A0A0D2CVQ9</accession>
<organism evidence="2 3">
    <name type="scientific">Phialophora macrospora</name>
    <dbReference type="NCBI Taxonomy" id="1851006"/>
    <lineage>
        <taxon>Eukaryota</taxon>
        <taxon>Fungi</taxon>
        <taxon>Dikarya</taxon>
        <taxon>Ascomycota</taxon>
        <taxon>Pezizomycotina</taxon>
        <taxon>Eurotiomycetes</taxon>
        <taxon>Chaetothyriomycetidae</taxon>
        <taxon>Chaetothyriales</taxon>
        <taxon>Herpotrichiellaceae</taxon>
        <taxon>Phialophora</taxon>
    </lineage>
</organism>
<dbReference type="AlphaFoldDB" id="A0A0D2CVQ9"/>
<evidence type="ECO:0000313" key="2">
    <source>
        <dbReference type="EMBL" id="KIW69241.1"/>
    </source>
</evidence>
<proteinExistence type="predicted"/>